<keyword evidence="3" id="KW-1185">Reference proteome</keyword>
<organism evidence="2 3">
    <name type="scientific">Micromonospora echinospora</name>
    <name type="common">Micromonospora purpurea</name>
    <dbReference type="NCBI Taxonomy" id="1877"/>
    <lineage>
        <taxon>Bacteria</taxon>
        <taxon>Bacillati</taxon>
        <taxon>Actinomycetota</taxon>
        <taxon>Actinomycetes</taxon>
        <taxon>Micromonosporales</taxon>
        <taxon>Micromonosporaceae</taxon>
        <taxon>Micromonospora</taxon>
    </lineage>
</organism>
<dbReference type="EMBL" id="LT607413">
    <property type="protein sequence ID" value="SCE98227.1"/>
    <property type="molecule type" value="Genomic_DNA"/>
</dbReference>
<reference evidence="3" key="1">
    <citation type="submission" date="2016-06" db="EMBL/GenBank/DDBJ databases">
        <authorList>
            <person name="Varghese N."/>
            <person name="Submissions Spin"/>
        </authorList>
    </citation>
    <scope>NUCLEOTIDE SEQUENCE [LARGE SCALE GENOMIC DNA]</scope>
    <source>
        <strain evidence="3">DSM 43816</strain>
    </source>
</reference>
<feature type="region of interest" description="Disordered" evidence="1">
    <location>
        <begin position="253"/>
        <end position="278"/>
    </location>
</feature>
<protein>
    <submittedName>
        <fullName evidence="2">Uncharacterized protein</fullName>
    </submittedName>
</protein>
<dbReference type="AlphaFoldDB" id="A0A1C4WPP9"/>
<dbReference type="Proteomes" id="UP000198253">
    <property type="component" value="Chromosome I"/>
</dbReference>
<name>A0A1C4WPP9_MICEC</name>
<gene>
    <name evidence="2" type="ORF">GA0070618_2394</name>
</gene>
<evidence type="ECO:0000313" key="3">
    <source>
        <dbReference type="Proteomes" id="UP000198253"/>
    </source>
</evidence>
<evidence type="ECO:0000256" key="1">
    <source>
        <dbReference type="SAM" id="MobiDB-lite"/>
    </source>
</evidence>
<evidence type="ECO:0000313" key="2">
    <source>
        <dbReference type="EMBL" id="SCE98227.1"/>
    </source>
</evidence>
<sequence length="311" mass="32558">MRSMIGTPSTVGTRKCGLRPADRSLAYWSRVSTRVSQSASHAAVGRSSSSRLLPKLRTCATMAATAAFCSLTARILTSRAALGGTAFATTAACMVAQALSAVSLTGGLSISSGRSWFAYDQRPAQKMLKAPTVHAATAITHTAGPFFPPDADRAPRLSGRTEDRWVTVASCRHCQAPRVGPQPPAPGVRPAQLHKALEGRSIERMCPLTWSGWPDSNRRAGLLPGHTPDVLSAATLIIPRLFRILSPRLRHTSVSSSPSCTGGATVTPPPGGRCSQFERGNMRSTAVTSAARRAAMEGSTAWSAAAAAISG</sequence>
<dbReference type="InParanoid" id="A0A1C4WPP9"/>
<proteinExistence type="predicted"/>
<accession>A0A1C4WPP9</accession>